<keyword evidence="2" id="KW-0812">Transmembrane</keyword>
<keyword evidence="2" id="KW-1133">Transmembrane helix</keyword>
<feature type="transmembrane region" description="Helical" evidence="2">
    <location>
        <begin position="366"/>
        <end position="395"/>
    </location>
</feature>
<accession>A0ABU0D725</accession>
<feature type="transmembrane region" description="Helical" evidence="2">
    <location>
        <begin position="401"/>
        <end position="427"/>
    </location>
</feature>
<feature type="transmembrane region" description="Helical" evidence="2">
    <location>
        <begin position="448"/>
        <end position="472"/>
    </location>
</feature>
<keyword evidence="2" id="KW-0472">Membrane</keyword>
<protein>
    <submittedName>
        <fullName evidence="4">Tape measure domain-containing protein</fullName>
    </submittedName>
</protein>
<evidence type="ECO:0000256" key="1">
    <source>
        <dbReference type="SAM" id="MobiDB-lite"/>
    </source>
</evidence>
<evidence type="ECO:0000256" key="2">
    <source>
        <dbReference type="SAM" id="Phobius"/>
    </source>
</evidence>
<evidence type="ECO:0000313" key="5">
    <source>
        <dbReference type="Proteomes" id="UP001232343"/>
    </source>
</evidence>
<dbReference type="NCBIfam" id="TIGR02675">
    <property type="entry name" value="tape_meas_nterm"/>
    <property type="match status" value="1"/>
</dbReference>
<dbReference type="PANTHER" id="PTHR38812:SF2">
    <property type="entry name" value="MU-LIKE PROPHAGE FLUMU PROTEIN GP42"/>
    <property type="match status" value="1"/>
</dbReference>
<organism evidence="4 5">
    <name type="scientific">Lederbergia wuyishanensis</name>
    <dbReference type="NCBI Taxonomy" id="1347903"/>
    <lineage>
        <taxon>Bacteria</taxon>
        <taxon>Bacillati</taxon>
        <taxon>Bacillota</taxon>
        <taxon>Bacilli</taxon>
        <taxon>Bacillales</taxon>
        <taxon>Bacillaceae</taxon>
        <taxon>Lederbergia</taxon>
    </lineage>
</organism>
<evidence type="ECO:0000313" key="4">
    <source>
        <dbReference type="EMBL" id="MDQ0344222.1"/>
    </source>
</evidence>
<feature type="transmembrane region" description="Helical" evidence="2">
    <location>
        <begin position="484"/>
        <end position="508"/>
    </location>
</feature>
<gene>
    <name evidence="4" type="ORF">J2S14_003063</name>
</gene>
<sequence>MAGVQTTLALQDKLTGPLMKMMRALDSTVRVMEKMDAATSNLDQKSLASARRNISNASADLERLSTASQNAGNSANKAASQQDRFNNAVNQGLPGIGKLTVGILSAVGAYKMFNAAKNFFTDTFSRGVEFHAFKQSSEIAFTTFLGDAEKAKKYMDDMYAFALKTPFAYPDLLASSRNLIAFGIEAEKTFPIMQAIGDAVAAVGGSNAEMQNMADIFGIIQAQGRITAMEVNRLSSYGVNAYEILGKAAGVSANEMKKQISSGAVGAGQAIAGLVEGINQRFGGLMEGVKGTWSGAIDSMNSARRNVGVKLMQDFMEAEGPLVTLVNNVTEFLKKIPIYIGPAVSAFLPLIEMFNNTFSGNRFDGILSAIGASITFTANVLSWFGQLALWVAGIFADNWSWIAPIVTVIGSVLATFITLLITYYSVLGIIRLATLAWAFAQMEVNKAFLTNPIVWIILAIVAVIALVIYAMVNWGEQTAAVMGFIAGIFMVAVAFIGNLFVTLINLVIDIIAVLWNHFANFAEFFANVFNDPIGSVVRLFAGMADSVLSILEGIASAIDSLFGSNLANAVSGWRSSLSGKVIDLVGEAKVKIPRLDPGSMKLDRFEYGKAFDAGNKFGKSASLAATDKLTGAMNKVTGLFGDKNTPNSDINDISNLMDTPLNASDSSPGGKAAKNNPTGGKLDSIGKINDDINIADEDIKLMRDLAEKKSIQNFVTLTPTVTLTGDMNLSEEADVDEIIKKIEKTLTDDVARSAEGVFS</sequence>
<dbReference type="Proteomes" id="UP001232343">
    <property type="component" value="Unassembled WGS sequence"/>
</dbReference>
<feature type="transmembrane region" description="Helical" evidence="2">
    <location>
        <begin position="336"/>
        <end position="354"/>
    </location>
</feature>
<feature type="region of interest" description="Disordered" evidence="1">
    <location>
        <begin position="659"/>
        <end position="682"/>
    </location>
</feature>
<name>A0ABU0D725_9BACI</name>
<keyword evidence="5" id="KW-1185">Reference proteome</keyword>
<evidence type="ECO:0000259" key="3">
    <source>
        <dbReference type="Pfam" id="PF20155"/>
    </source>
</evidence>
<dbReference type="EMBL" id="JAUSUO010000008">
    <property type="protein sequence ID" value="MDQ0344222.1"/>
    <property type="molecule type" value="Genomic_DNA"/>
</dbReference>
<proteinExistence type="predicted"/>
<comment type="caution">
    <text evidence="4">The sequence shown here is derived from an EMBL/GenBank/DDBJ whole genome shotgun (WGS) entry which is preliminary data.</text>
</comment>
<feature type="domain" description="Tape measure protein N-terminal" evidence="3">
    <location>
        <begin position="139"/>
        <end position="303"/>
    </location>
</feature>
<dbReference type="PANTHER" id="PTHR38812">
    <property type="entry name" value="MU-LIKE PROPHAGE FLUMU PROTEIN GP42"/>
    <property type="match status" value="1"/>
</dbReference>
<reference evidence="4 5" key="1">
    <citation type="submission" date="2023-07" db="EMBL/GenBank/DDBJ databases">
        <title>Genomic Encyclopedia of Type Strains, Phase IV (KMG-IV): sequencing the most valuable type-strain genomes for metagenomic binning, comparative biology and taxonomic classification.</title>
        <authorList>
            <person name="Goeker M."/>
        </authorList>
    </citation>
    <scope>NUCLEOTIDE SEQUENCE [LARGE SCALE GENOMIC DNA]</scope>
    <source>
        <strain evidence="4 5">DSM 27848</strain>
    </source>
</reference>
<dbReference type="InterPro" id="IPR013491">
    <property type="entry name" value="Tape_meas_N"/>
</dbReference>
<dbReference type="InterPro" id="IPR053058">
    <property type="entry name" value="Mulikevirus_tape_measure"/>
</dbReference>
<dbReference type="RefSeq" id="WP_244682492.1">
    <property type="nucleotide sequence ID" value="NZ_JALIRM010000011.1"/>
</dbReference>
<dbReference type="Pfam" id="PF20155">
    <property type="entry name" value="TMP_3"/>
    <property type="match status" value="1"/>
</dbReference>